<dbReference type="InterPro" id="IPR050226">
    <property type="entry name" value="NagZ_Beta-hexosaminidase"/>
</dbReference>
<dbReference type="InterPro" id="IPR036962">
    <property type="entry name" value="Glyco_hydro_3_N_sf"/>
</dbReference>
<organism evidence="9 10">
    <name type="scientific">Floridaenema fluviatile BLCC-F154</name>
    <dbReference type="NCBI Taxonomy" id="3153640"/>
    <lineage>
        <taxon>Bacteria</taxon>
        <taxon>Bacillati</taxon>
        <taxon>Cyanobacteriota</taxon>
        <taxon>Cyanophyceae</taxon>
        <taxon>Oscillatoriophycideae</taxon>
        <taxon>Aerosakkonematales</taxon>
        <taxon>Aerosakkonemataceae</taxon>
        <taxon>Floridanema</taxon>
        <taxon>Floridanema fluviatile</taxon>
    </lineage>
</organism>
<feature type="domain" description="Glycoside hydrolase family 3 N-terminal" evidence="7">
    <location>
        <begin position="17"/>
        <end position="341"/>
    </location>
</feature>
<keyword evidence="10" id="KW-1185">Reference proteome</keyword>
<protein>
    <recommendedName>
        <fullName evidence="3">beta-N-acetylhexosaminidase</fullName>
        <ecNumber evidence="3">3.2.1.52</ecNumber>
    </recommendedName>
</protein>
<dbReference type="Pfam" id="PF00933">
    <property type="entry name" value="Glyco_hydro_3"/>
    <property type="match status" value="1"/>
</dbReference>
<dbReference type="InterPro" id="IPR001764">
    <property type="entry name" value="Glyco_hydro_3_N"/>
</dbReference>
<evidence type="ECO:0000259" key="7">
    <source>
        <dbReference type="Pfam" id="PF00933"/>
    </source>
</evidence>
<sequence>MKSSVLPEIDTLSLPEQVAQTIVVRASGYLFDHEIKYPQWEPPAAKLQHLIADLGVGGVILLGGSATELSLRSQQLQSWAKIPLLVAADIEEGVGQRFSSATWFPPPMALSAVAQKNLDRALLYAAQMGAIIAQEALAVGINWILAPVVDVNNNPDNPVINIRAFGETPELVSQLSAAFIKGAKNYPALTVAKHFPGHGDTAVDSHLELPMIPHNEARLAEIELAPFVSAIATGVDAVMSAHLLIPAWDEKLPATLSRKILTEQLRHKLGFTGLIVTDALVMGAITSRYGAEETAVLAVEAGADILLMPLDTESAISAICDAVTSGRIPQERIRASVERIWQAKEKVLGRWGDEEGEKSSLSLSPYPPTSDSQSPVPSPLYQIAQPAAFETVDNILRDSTQVFGSLPLKTENLINLRNLILVDDLLDCKYLSRQAPAVTIPQQLGYRTQLADSRSNSPVIRSNTGLQPTLLQIFLRGNPFRGSAGLTQAVEDWFNTLLNNGELQALVIYGSPYLKNQFLPFLPSEIPCVCSFGQIPAAQAIALKLLFTNDPAIK</sequence>
<proteinExistence type="inferred from homology"/>
<dbReference type="Gene3D" id="3.20.20.300">
    <property type="entry name" value="Glycoside hydrolase, family 3, N-terminal domain"/>
    <property type="match status" value="1"/>
</dbReference>
<dbReference type="EMBL" id="JBHFNS010000055">
    <property type="protein sequence ID" value="MFB2936234.1"/>
    <property type="molecule type" value="Genomic_DNA"/>
</dbReference>
<keyword evidence="5" id="KW-0326">Glycosidase</keyword>
<evidence type="ECO:0000313" key="9">
    <source>
        <dbReference type="EMBL" id="MFB2936234.1"/>
    </source>
</evidence>
<name>A0ABV4YBP4_9CYAN</name>
<dbReference type="SUPFAM" id="SSF51445">
    <property type="entry name" value="(Trans)glycosidases"/>
    <property type="match status" value="1"/>
</dbReference>
<evidence type="ECO:0000256" key="5">
    <source>
        <dbReference type="ARBA" id="ARBA00023295"/>
    </source>
</evidence>
<dbReference type="PANTHER" id="PTHR30480:SF13">
    <property type="entry name" value="BETA-HEXOSAMINIDASE"/>
    <property type="match status" value="1"/>
</dbReference>
<comment type="similarity">
    <text evidence="2">Belongs to the glycosyl hydrolase 3 family.</text>
</comment>
<accession>A0ABV4YBP4</accession>
<feature type="domain" description="Bacterial Glycosyl hydrolase family 3 C-terminal" evidence="8">
    <location>
        <begin position="413"/>
        <end position="547"/>
    </location>
</feature>
<evidence type="ECO:0000259" key="8">
    <source>
        <dbReference type="Pfam" id="PF18034"/>
    </source>
</evidence>
<dbReference type="RefSeq" id="WP_413257731.1">
    <property type="nucleotide sequence ID" value="NZ_JBHFNS010000055.1"/>
</dbReference>
<dbReference type="Proteomes" id="UP001576776">
    <property type="component" value="Unassembled WGS sequence"/>
</dbReference>
<reference evidence="9 10" key="1">
    <citation type="submission" date="2024-09" db="EMBL/GenBank/DDBJ databases">
        <title>Floridaenema gen nov. (Aerosakkonemataceae, Aerosakkonematales ord. nov., Cyanobacteria) from benthic tropical and subtropical fresh waters, with the description of four new species.</title>
        <authorList>
            <person name="Moretto J.A."/>
            <person name="Berthold D.E."/>
            <person name="Lefler F.W."/>
            <person name="Huang I.-S."/>
            <person name="Laughinghouse H. IV."/>
        </authorList>
    </citation>
    <scope>NUCLEOTIDE SEQUENCE [LARGE SCALE GENOMIC DNA]</scope>
    <source>
        <strain evidence="9 10">BLCC-F154</strain>
    </source>
</reference>
<evidence type="ECO:0000313" key="10">
    <source>
        <dbReference type="Proteomes" id="UP001576776"/>
    </source>
</evidence>
<evidence type="ECO:0000256" key="2">
    <source>
        <dbReference type="ARBA" id="ARBA00005336"/>
    </source>
</evidence>
<dbReference type="Gene3D" id="3.40.50.10870">
    <property type="entry name" value="Glycosyl hydrolase family 3"/>
    <property type="match status" value="1"/>
</dbReference>
<feature type="compositionally biased region" description="Low complexity" evidence="6">
    <location>
        <begin position="359"/>
        <end position="372"/>
    </location>
</feature>
<evidence type="ECO:0000256" key="6">
    <source>
        <dbReference type="SAM" id="MobiDB-lite"/>
    </source>
</evidence>
<dbReference type="GO" id="GO:0016787">
    <property type="term" value="F:hydrolase activity"/>
    <property type="evidence" value="ECO:0007669"/>
    <property type="project" value="UniProtKB-KW"/>
</dbReference>
<dbReference type="InterPro" id="IPR041518">
    <property type="entry name" value="Bac_GH3_C"/>
</dbReference>
<dbReference type="EC" id="3.2.1.52" evidence="3"/>
<gene>
    <name evidence="9" type="ORF">ACE1B6_13355</name>
</gene>
<evidence type="ECO:0000256" key="4">
    <source>
        <dbReference type="ARBA" id="ARBA00022801"/>
    </source>
</evidence>
<comment type="caution">
    <text evidence="9">The sequence shown here is derived from an EMBL/GenBank/DDBJ whole genome shotgun (WGS) entry which is preliminary data.</text>
</comment>
<dbReference type="PANTHER" id="PTHR30480">
    <property type="entry name" value="BETA-HEXOSAMINIDASE-RELATED"/>
    <property type="match status" value="1"/>
</dbReference>
<comment type="catalytic activity">
    <reaction evidence="1">
        <text>Hydrolysis of terminal non-reducing N-acetyl-D-hexosamine residues in N-acetyl-beta-D-hexosaminides.</text>
        <dbReference type="EC" id="3.2.1.52"/>
    </reaction>
</comment>
<evidence type="ECO:0000256" key="3">
    <source>
        <dbReference type="ARBA" id="ARBA00012663"/>
    </source>
</evidence>
<feature type="region of interest" description="Disordered" evidence="6">
    <location>
        <begin position="352"/>
        <end position="376"/>
    </location>
</feature>
<dbReference type="InterPro" id="IPR017853">
    <property type="entry name" value="GH"/>
</dbReference>
<evidence type="ECO:0000256" key="1">
    <source>
        <dbReference type="ARBA" id="ARBA00001231"/>
    </source>
</evidence>
<keyword evidence="4 9" id="KW-0378">Hydrolase</keyword>
<dbReference type="Pfam" id="PF18034">
    <property type="entry name" value="Bac_GH3_C"/>
    <property type="match status" value="1"/>
</dbReference>